<dbReference type="InterPro" id="IPR045380">
    <property type="entry name" value="LD_TPept_scaffold_dom"/>
</dbReference>
<dbReference type="AlphaFoldDB" id="A0A644U4A2"/>
<keyword evidence="5" id="KW-0961">Cell wall biogenesis/degradation</keyword>
<dbReference type="InterPro" id="IPR036365">
    <property type="entry name" value="PGBD-like_sf"/>
</dbReference>
<evidence type="ECO:0000256" key="6">
    <source>
        <dbReference type="SAM" id="MobiDB-lite"/>
    </source>
</evidence>
<evidence type="ECO:0000259" key="7">
    <source>
        <dbReference type="Pfam" id="PF01471"/>
    </source>
</evidence>
<dbReference type="InterPro" id="IPR002477">
    <property type="entry name" value="Peptidoglycan-bd-like"/>
</dbReference>
<evidence type="ECO:0000256" key="2">
    <source>
        <dbReference type="ARBA" id="ARBA00022679"/>
    </source>
</evidence>
<comment type="caution">
    <text evidence="10">The sequence shown here is derived from an EMBL/GenBank/DDBJ whole genome shotgun (WGS) entry which is preliminary data.</text>
</comment>
<evidence type="ECO:0000256" key="3">
    <source>
        <dbReference type="ARBA" id="ARBA00022960"/>
    </source>
</evidence>
<dbReference type="SUPFAM" id="SSF141523">
    <property type="entry name" value="L,D-transpeptidase catalytic domain-like"/>
    <property type="match status" value="1"/>
</dbReference>
<keyword evidence="3" id="KW-0133">Cell shape</keyword>
<dbReference type="GO" id="GO:0008360">
    <property type="term" value="P:regulation of cell shape"/>
    <property type="evidence" value="ECO:0007669"/>
    <property type="project" value="UniProtKB-KW"/>
</dbReference>
<evidence type="ECO:0008006" key="11">
    <source>
        <dbReference type="Google" id="ProtNLM"/>
    </source>
</evidence>
<dbReference type="Gene3D" id="1.10.101.10">
    <property type="entry name" value="PGBD-like superfamily/PGBD"/>
    <property type="match status" value="1"/>
</dbReference>
<reference evidence="10" key="1">
    <citation type="submission" date="2019-08" db="EMBL/GenBank/DDBJ databases">
        <authorList>
            <person name="Kucharzyk K."/>
            <person name="Murdoch R.W."/>
            <person name="Higgins S."/>
            <person name="Loffler F."/>
        </authorList>
    </citation>
    <scope>NUCLEOTIDE SEQUENCE</scope>
</reference>
<protein>
    <recommendedName>
        <fullName evidence="11">Murein L,D-transpeptidase</fullName>
    </recommendedName>
</protein>
<dbReference type="Gene3D" id="2.40.440.10">
    <property type="entry name" value="L,D-transpeptidase catalytic domain-like"/>
    <property type="match status" value="1"/>
</dbReference>
<keyword evidence="2" id="KW-0808">Transferase</keyword>
<accession>A0A644U4A2</accession>
<dbReference type="InterPro" id="IPR036366">
    <property type="entry name" value="PGBDSf"/>
</dbReference>
<dbReference type="EMBL" id="VSSQ01000075">
    <property type="protein sequence ID" value="MPL73744.1"/>
    <property type="molecule type" value="Genomic_DNA"/>
</dbReference>
<dbReference type="UniPathway" id="UPA00219"/>
<dbReference type="Pfam" id="PF01471">
    <property type="entry name" value="PG_binding_1"/>
    <property type="match status" value="1"/>
</dbReference>
<dbReference type="PANTHER" id="PTHR41533:SF2">
    <property type="entry name" value="BLR7131 PROTEIN"/>
    <property type="match status" value="1"/>
</dbReference>
<sequence>MAQPLSRSNRGIRIEKRKGENRQVSAQNSCLLPGRRSPVPSAPQPRPLCCADLDSAGVLQDSGNIDVSGGTGQMWGAMRGVGGAALLAALMAGTAIGGTMAPTVADAPMMDGFAQAVAEGVARDDGLAAFYAGRSYAPIWTTGADADRRAAFFAALDTAGAHGLPVERYDAAGLRARFATIRSERERGLLEAEMSRTWAAYAHDVSNGVLEPKKIDPGLVREIPRRDMAELIAGFAAAEAPARYLRDLAPSAPQYAQLMRARLDLAAQIAAGGWGAAVPATVLRPGESGAAVIALRDRLQAMGYLGRSASPRYDVALQKAVQQYQIDLGLKSDGIAGEATLAEINHSPEERMGAILVAMERLRWMNGIDLGARHIWVNITDFSARIVDHGKTTFETVTVVGQNQADRRTPEFSDQMEMMVINPSWSVPRSITVKEYLPMMQRNPNAAAHINLVDSRGRTVPRSAVNFAAYTAKTFPFAMRQPPSDGNALGLVKFLFPNPWNIYLHDTPSKSLFSKDVRTFSHGCVRVGKPFELAYALLAPQAPDPEAYFQRILATGQETTVRLDTPVPVHLVYFTAWPTASGRMEYRRDVYGRDAALFAALEKAGVELPVLSN</sequence>
<dbReference type="GO" id="GO:0009252">
    <property type="term" value="P:peptidoglycan biosynthetic process"/>
    <property type="evidence" value="ECO:0007669"/>
    <property type="project" value="UniProtKB-UniPathway"/>
</dbReference>
<evidence type="ECO:0000256" key="1">
    <source>
        <dbReference type="ARBA" id="ARBA00004752"/>
    </source>
</evidence>
<dbReference type="Pfam" id="PF20142">
    <property type="entry name" value="Scaffold"/>
    <property type="match status" value="1"/>
</dbReference>
<dbReference type="InterPro" id="IPR038063">
    <property type="entry name" value="Transpep_catalytic_dom"/>
</dbReference>
<gene>
    <name evidence="10" type="ORF">SDC9_19550</name>
</gene>
<comment type="pathway">
    <text evidence="1">Cell wall biogenesis; peptidoglycan biosynthesis.</text>
</comment>
<dbReference type="InterPro" id="IPR005490">
    <property type="entry name" value="LD_TPept_cat_dom"/>
</dbReference>
<evidence type="ECO:0000259" key="9">
    <source>
        <dbReference type="Pfam" id="PF20142"/>
    </source>
</evidence>
<dbReference type="GO" id="GO:0016740">
    <property type="term" value="F:transferase activity"/>
    <property type="evidence" value="ECO:0007669"/>
    <property type="project" value="UniProtKB-KW"/>
</dbReference>
<dbReference type="GO" id="GO:0071555">
    <property type="term" value="P:cell wall organization"/>
    <property type="evidence" value="ECO:0007669"/>
    <property type="project" value="UniProtKB-KW"/>
</dbReference>
<proteinExistence type="predicted"/>
<feature type="domain" description="L,D-transpeptidase scaffold" evidence="9">
    <location>
        <begin position="127"/>
        <end position="261"/>
    </location>
</feature>
<evidence type="ECO:0000259" key="8">
    <source>
        <dbReference type="Pfam" id="PF03734"/>
    </source>
</evidence>
<feature type="region of interest" description="Disordered" evidence="6">
    <location>
        <begin position="17"/>
        <end position="46"/>
    </location>
</feature>
<dbReference type="SUPFAM" id="SSF47090">
    <property type="entry name" value="PGBD-like"/>
    <property type="match status" value="1"/>
</dbReference>
<dbReference type="CDD" id="cd16913">
    <property type="entry name" value="YkuD_like"/>
    <property type="match status" value="1"/>
</dbReference>
<dbReference type="PANTHER" id="PTHR41533">
    <property type="entry name" value="L,D-TRANSPEPTIDASE HI_1667-RELATED"/>
    <property type="match status" value="1"/>
</dbReference>
<evidence type="ECO:0000313" key="10">
    <source>
        <dbReference type="EMBL" id="MPL73744.1"/>
    </source>
</evidence>
<keyword evidence="4" id="KW-0573">Peptidoglycan synthesis</keyword>
<evidence type="ECO:0000256" key="4">
    <source>
        <dbReference type="ARBA" id="ARBA00022984"/>
    </source>
</evidence>
<feature type="domain" description="L,D-TPase catalytic" evidence="8">
    <location>
        <begin position="373"/>
        <end position="534"/>
    </location>
</feature>
<dbReference type="InterPro" id="IPR052905">
    <property type="entry name" value="LD-transpeptidase_YkuD-like"/>
</dbReference>
<name>A0A644U4A2_9ZZZZ</name>
<organism evidence="10">
    <name type="scientific">bioreactor metagenome</name>
    <dbReference type="NCBI Taxonomy" id="1076179"/>
    <lineage>
        <taxon>unclassified sequences</taxon>
        <taxon>metagenomes</taxon>
        <taxon>ecological metagenomes</taxon>
    </lineage>
</organism>
<feature type="domain" description="Peptidoglycan binding-like" evidence="7">
    <location>
        <begin position="288"/>
        <end position="342"/>
    </location>
</feature>
<dbReference type="Pfam" id="PF03734">
    <property type="entry name" value="YkuD"/>
    <property type="match status" value="1"/>
</dbReference>
<evidence type="ECO:0000256" key="5">
    <source>
        <dbReference type="ARBA" id="ARBA00023316"/>
    </source>
</evidence>